<dbReference type="AlphaFoldDB" id="A0A1S8X3C2"/>
<dbReference type="EMBL" id="KV892235">
    <property type="protein sequence ID" value="OON21192.1"/>
    <property type="molecule type" value="Genomic_DNA"/>
</dbReference>
<sequence>LEVGNFWITSSAGPKRISVNCLSTEPSVENHILWMFESNLNHKQRDYERHTAVCKLVGRSLSGAAAPEN</sequence>
<protein>
    <submittedName>
        <fullName evidence="1">Uncharacterized protein</fullName>
    </submittedName>
</protein>
<gene>
    <name evidence="1" type="ORF">X801_02914</name>
</gene>
<reference evidence="1 2" key="1">
    <citation type="submission" date="2015-03" db="EMBL/GenBank/DDBJ databases">
        <title>Draft genome of the nematode, Opisthorchis viverrini.</title>
        <authorList>
            <person name="Mitreva M."/>
        </authorList>
    </citation>
    <scope>NUCLEOTIDE SEQUENCE [LARGE SCALE GENOMIC DNA]</scope>
    <source>
        <strain evidence="1">Khon Kaen</strain>
    </source>
</reference>
<accession>A0A1S8X3C2</accession>
<evidence type="ECO:0000313" key="2">
    <source>
        <dbReference type="Proteomes" id="UP000243686"/>
    </source>
</evidence>
<evidence type="ECO:0000313" key="1">
    <source>
        <dbReference type="EMBL" id="OON21192.1"/>
    </source>
</evidence>
<keyword evidence="2" id="KW-1185">Reference proteome</keyword>
<feature type="non-terminal residue" evidence="1">
    <location>
        <position position="1"/>
    </location>
</feature>
<proteinExistence type="predicted"/>
<organism evidence="1 2">
    <name type="scientific">Opisthorchis viverrini</name>
    <name type="common">Southeast Asian liver fluke</name>
    <dbReference type="NCBI Taxonomy" id="6198"/>
    <lineage>
        <taxon>Eukaryota</taxon>
        <taxon>Metazoa</taxon>
        <taxon>Spiralia</taxon>
        <taxon>Lophotrochozoa</taxon>
        <taxon>Platyhelminthes</taxon>
        <taxon>Trematoda</taxon>
        <taxon>Digenea</taxon>
        <taxon>Opisthorchiida</taxon>
        <taxon>Opisthorchiata</taxon>
        <taxon>Opisthorchiidae</taxon>
        <taxon>Opisthorchis</taxon>
    </lineage>
</organism>
<feature type="non-terminal residue" evidence="1">
    <location>
        <position position="69"/>
    </location>
</feature>
<dbReference type="Proteomes" id="UP000243686">
    <property type="component" value="Unassembled WGS sequence"/>
</dbReference>
<name>A0A1S8X3C2_OPIVI</name>